<dbReference type="PANTHER" id="PTHR17490">
    <property type="entry name" value="SUA5"/>
    <property type="match status" value="1"/>
</dbReference>
<evidence type="ECO:0000259" key="14">
    <source>
        <dbReference type="PROSITE" id="PS51163"/>
    </source>
</evidence>
<comment type="similarity">
    <text evidence="2 13">Belongs to the SUA5 family.</text>
</comment>
<keyword evidence="16" id="KW-1185">Reference proteome</keyword>
<evidence type="ECO:0000256" key="9">
    <source>
        <dbReference type="ARBA" id="ARBA00022741"/>
    </source>
</evidence>
<dbReference type="Gene3D" id="3.40.50.11030">
    <property type="entry name" value="Threonylcarbamoyl-AMP synthase, C-terminal domain"/>
    <property type="match status" value="1"/>
</dbReference>
<evidence type="ECO:0000256" key="5">
    <source>
        <dbReference type="ARBA" id="ARBA00022490"/>
    </source>
</evidence>
<dbReference type="PANTHER" id="PTHR17490:SF16">
    <property type="entry name" value="THREONYLCARBAMOYL-AMP SYNTHASE"/>
    <property type="match status" value="1"/>
</dbReference>
<dbReference type="InterPro" id="IPR005145">
    <property type="entry name" value="Sua5_C"/>
</dbReference>
<keyword evidence="8 13" id="KW-0548">Nucleotidyltransferase</keyword>
<gene>
    <name evidence="15" type="ORF">JYT35_00970</name>
</gene>
<name>A0ABS3ATU4_9ACTN</name>
<evidence type="ECO:0000313" key="15">
    <source>
        <dbReference type="EMBL" id="MBN4059670.1"/>
    </source>
</evidence>
<dbReference type="Pfam" id="PF01300">
    <property type="entry name" value="Sua5_yciO_yrdC"/>
    <property type="match status" value="1"/>
</dbReference>
<dbReference type="InterPro" id="IPR010923">
    <property type="entry name" value="T(6)A37_SUA5"/>
</dbReference>
<dbReference type="Gene3D" id="3.90.870.10">
    <property type="entry name" value="DHBP synthase"/>
    <property type="match status" value="1"/>
</dbReference>
<dbReference type="EC" id="2.7.7.87" evidence="3 13"/>
<dbReference type="PIRSF" id="PIRSF004930">
    <property type="entry name" value="Tln_factor_SUA5"/>
    <property type="match status" value="1"/>
</dbReference>
<comment type="subcellular location">
    <subcellularLocation>
        <location evidence="1 13">Cytoplasm</location>
    </subcellularLocation>
</comment>
<dbReference type="Pfam" id="PF03481">
    <property type="entry name" value="Sua5_C"/>
    <property type="match status" value="1"/>
</dbReference>
<evidence type="ECO:0000256" key="6">
    <source>
        <dbReference type="ARBA" id="ARBA00022679"/>
    </source>
</evidence>
<dbReference type="InterPro" id="IPR017945">
    <property type="entry name" value="DHBP_synth_RibB-like_a/b_dom"/>
</dbReference>
<evidence type="ECO:0000256" key="12">
    <source>
        <dbReference type="ARBA" id="ARBA00048366"/>
    </source>
</evidence>
<dbReference type="InterPro" id="IPR006070">
    <property type="entry name" value="Sua5-like_dom"/>
</dbReference>
<accession>A0ABS3ATU4</accession>
<reference evidence="15" key="1">
    <citation type="submission" date="2021-02" db="EMBL/GenBank/DDBJ databases">
        <title>Activity-based single-cell genomes from oceanic crustal fluid captures similar information to metagenomic and metatranscriptomic surveys with orders of magnitude less sampling.</title>
        <authorList>
            <person name="D'Angelo T.S."/>
            <person name="Orcutt B.N."/>
        </authorList>
    </citation>
    <scope>NUCLEOTIDE SEQUENCE [LARGE SCALE GENOMIC DNA]</scope>
    <source>
        <strain evidence="15">AH-315-J10</strain>
    </source>
</reference>
<organism evidence="15 16">
    <name type="scientific">Acidimicrobium ferrooxidans</name>
    <dbReference type="NCBI Taxonomy" id="53635"/>
    <lineage>
        <taxon>Bacteria</taxon>
        <taxon>Bacillati</taxon>
        <taxon>Actinomycetota</taxon>
        <taxon>Acidimicrobiia</taxon>
        <taxon>Acidimicrobiales</taxon>
        <taxon>Acidimicrobiaceae</taxon>
        <taxon>Acidimicrobium</taxon>
    </lineage>
</organism>
<dbReference type="Proteomes" id="UP000724964">
    <property type="component" value="Unassembled WGS sequence"/>
</dbReference>
<protein>
    <recommendedName>
        <fullName evidence="4 13">Threonylcarbamoyl-AMP synthase</fullName>
        <shortName evidence="13">TC-AMP synthase</shortName>
        <ecNumber evidence="3 13">2.7.7.87</ecNumber>
    </recommendedName>
    <alternativeName>
        <fullName evidence="11 13">L-threonylcarbamoyladenylate synthase</fullName>
    </alternativeName>
</protein>
<comment type="function">
    <text evidence="13">Required for the formation of a threonylcarbamoyl group on adenosine at position 37 (t(6)A37) in tRNAs that read codons beginning with adenine.</text>
</comment>
<dbReference type="NCBIfam" id="TIGR00057">
    <property type="entry name" value="L-threonylcarbamoyladenylate synthase"/>
    <property type="match status" value="1"/>
</dbReference>
<evidence type="ECO:0000256" key="7">
    <source>
        <dbReference type="ARBA" id="ARBA00022694"/>
    </source>
</evidence>
<evidence type="ECO:0000256" key="2">
    <source>
        <dbReference type="ARBA" id="ARBA00007663"/>
    </source>
</evidence>
<proteinExistence type="inferred from homology"/>
<keyword evidence="6 13" id="KW-0808">Transferase</keyword>
<keyword evidence="5 13" id="KW-0963">Cytoplasm</keyword>
<comment type="catalytic activity">
    <reaction evidence="12 13">
        <text>L-threonine + hydrogencarbonate + ATP = L-threonylcarbamoyladenylate + diphosphate + H2O</text>
        <dbReference type="Rhea" id="RHEA:36407"/>
        <dbReference type="ChEBI" id="CHEBI:15377"/>
        <dbReference type="ChEBI" id="CHEBI:17544"/>
        <dbReference type="ChEBI" id="CHEBI:30616"/>
        <dbReference type="ChEBI" id="CHEBI:33019"/>
        <dbReference type="ChEBI" id="CHEBI:57926"/>
        <dbReference type="ChEBI" id="CHEBI:73682"/>
        <dbReference type="EC" id="2.7.7.87"/>
    </reaction>
</comment>
<evidence type="ECO:0000256" key="1">
    <source>
        <dbReference type="ARBA" id="ARBA00004496"/>
    </source>
</evidence>
<dbReference type="EMBL" id="JAFIUH010000014">
    <property type="protein sequence ID" value="MBN4059670.1"/>
    <property type="molecule type" value="Genomic_DNA"/>
</dbReference>
<evidence type="ECO:0000256" key="11">
    <source>
        <dbReference type="ARBA" id="ARBA00029774"/>
    </source>
</evidence>
<dbReference type="InterPro" id="IPR038385">
    <property type="entry name" value="Sua5/YwlC_C"/>
</dbReference>
<evidence type="ECO:0000256" key="10">
    <source>
        <dbReference type="ARBA" id="ARBA00022840"/>
    </source>
</evidence>
<keyword evidence="9 13" id="KW-0547">Nucleotide-binding</keyword>
<feature type="domain" description="YrdC-like" evidence="14">
    <location>
        <begin position="12"/>
        <end position="198"/>
    </location>
</feature>
<dbReference type="PROSITE" id="PS51163">
    <property type="entry name" value="YRDC"/>
    <property type="match status" value="1"/>
</dbReference>
<evidence type="ECO:0000256" key="8">
    <source>
        <dbReference type="ARBA" id="ARBA00022695"/>
    </source>
</evidence>
<keyword evidence="7 13" id="KW-0819">tRNA processing</keyword>
<keyword evidence="10 13" id="KW-0067">ATP-binding</keyword>
<evidence type="ECO:0000256" key="3">
    <source>
        <dbReference type="ARBA" id="ARBA00012584"/>
    </source>
</evidence>
<dbReference type="InterPro" id="IPR050156">
    <property type="entry name" value="TC-AMP_synthase_SUA5"/>
</dbReference>
<evidence type="ECO:0000256" key="13">
    <source>
        <dbReference type="PIRNR" id="PIRNR004930"/>
    </source>
</evidence>
<evidence type="ECO:0000256" key="4">
    <source>
        <dbReference type="ARBA" id="ARBA00015492"/>
    </source>
</evidence>
<dbReference type="SUPFAM" id="SSF55821">
    <property type="entry name" value="YrdC/RibB"/>
    <property type="match status" value="1"/>
</dbReference>
<evidence type="ECO:0000313" key="16">
    <source>
        <dbReference type="Proteomes" id="UP000724964"/>
    </source>
</evidence>
<comment type="caution">
    <text evidence="15">The sequence shown here is derived from an EMBL/GenBank/DDBJ whole genome shotgun (WGS) entry which is preliminary data.</text>
</comment>
<sequence>MQYIRVASTDIANTVEPAAALLRNGGIVAFPTETVYGLGADAFNKTAVRRIFAAKGRPPDDPLIVHIRRHWHLDQVFAHTTSLERQLLDKFWPGPLTLIGPKATAIPSIVTAGLADVAVRAPSHPVAIALLDAVAGPVAAPSANRFSYVSATTAQHVVDDLGDSIDAIVDAGPSTAGIESTVVRLRGSVLEVLRHGATTIDAITTAMPDISDVVEITGSTTASPGQLLTHYSPNTATIALAPGSAIDRLELEGSVVLVGYDESVWPETHRFVSLGSRSNLDGVARTLYETLRTVDSSNADTILIELTGASGIGRALDDRIRRAASGRVEG</sequence>